<accession>A0A1Y3GA53</accession>
<dbReference type="AlphaFoldDB" id="A0A1Y3GA53"/>
<sequence length="184" mass="21713">MDKTGYKTQNRHHKLPKYHRETEIQKMLEKSDQQNQRDYLILKILWSTGLRGSELISLQKKDLEFNEKRIIVRNGKGGKDRVVPVPQEIKNLLKMWTNNLNKDDLVFDISSRTLRNIVYKYAGKCDFTSKPHKWRHSFAIHCLKNGMDLRTLQKILGHTSLSTTQIYLDVVAEDVQKEYEKVWG</sequence>
<protein>
    <submittedName>
        <fullName evidence="3">XerD/XerC family integrase</fullName>
    </submittedName>
</protein>
<dbReference type="InterPro" id="IPR002104">
    <property type="entry name" value="Integrase_catalytic"/>
</dbReference>
<dbReference type="PANTHER" id="PTHR30349:SF64">
    <property type="entry name" value="PROPHAGE INTEGRASE INTD-RELATED"/>
    <property type="match status" value="1"/>
</dbReference>
<organism evidence="3 4">
    <name type="scientific">Methanonatronarchaeum thermophilum</name>
    <dbReference type="NCBI Taxonomy" id="1927129"/>
    <lineage>
        <taxon>Archaea</taxon>
        <taxon>Methanobacteriati</taxon>
        <taxon>Methanobacteriota</taxon>
        <taxon>Methanonatronarchaeia</taxon>
        <taxon>Methanonatronarchaeales</taxon>
        <taxon>Methanonatronarchaeaceae</taxon>
        <taxon>Methanonatronarchaeum</taxon>
    </lineage>
</organism>
<keyword evidence="4" id="KW-1185">Reference proteome</keyword>
<dbReference type="GO" id="GO:0015074">
    <property type="term" value="P:DNA integration"/>
    <property type="evidence" value="ECO:0007669"/>
    <property type="project" value="InterPro"/>
</dbReference>
<evidence type="ECO:0000256" key="1">
    <source>
        <dbReference type="ARBA" id="ARBA00023172"/>
    </source>
</evidence>
<evidence type="ECO:0000313" key="4">
    <source>
        <dbReference type="Proteomes" id="UP000195137"/>
    </source>
</evidence>
<dbReference type="PROSITE" id="PS51898">
    <property type="entry name" value="TYR_RECOMBINASE"/>
    <property type="match status" value="1"/>
</dbReference>
<gene>
    <name evidence="3" type="ORF">AMET1_1219</name>
</gene>
<dbReference type="Proteomes" id="UP000195137">
    <property type="component" value="Unassembled WGS sequence"/>
</dbReference>
<dbReference type="GO" id="GO:0006310">
    <property type="term" value="P:DNA recombination"/>
    <property type="evidence" value="ECO:0007669"/>
    <property type="project" value="UniProtKB-KW"/>
</dbReference>
<dbReference type="OrthoDB" id="142231at2157"/>
<dbReference type="Gene3D" id="1.10.443.10">
    <property type="entry name" value="Intergrase catalytic core"/>
    <property type="match status" value="1"/>
</dbReference>
<evidence type="ECO:0000313" key="3">
    <source>
        <dbReference type="EMBL" id="OUJ18308.1"/>
    </source>
</evidence>
<dbReference type="GO" id="GO:0003677">
    <property type="term" value="F:DNA binding"/>
    <property type="evidence" value="ECO:0007669"/>
    <property type="project" value="InterPro"/>
</dbReference>
<dbReference type="EMBL" id="MRZU01000004">
    <property type="protein sequence ID" value="OUJ18308.1"/>
    <property type="molecule type" value="Genomic_DNA"/>
</dbReference>
<dbReference type="RefSeq" id="WP_086637593.1">
    <property type="nucleotide sequence ID" value="NZ_MRZU01000004.1"/>
</dbReference>
<dbReference type="PANTHER" id="PTHR30349">
    <property type="entry name" value="PHAGE INTEGRASE-RELATED"/>
    <property type="match status" value="1"/>
</dbReference>
<dbReference type="Pfam" id="PF00589">
    <property type="entry name" value="Phage_integrase"/>
    <property type="match status" value="1"/>
</dbReference>
<feature type="domain" description="Tyr recombinase" evidence="2">
    <location>
        <begin position="14"/>
        <end position="180"/>
    </location>
</feature>
<dbReference type="InterPro" id="IPR011010">
    <property type="entry name" value="DNA_brk_join_enz"/>
</dbReference>
<keyword evidence="1" id="KW-0233">DNA recombination</keyword>
<dbReference type="InterPro" id="IPR050090">
    <property type="entry name" value="Tyrosine_recombinase_XerCD"/>
</dbReference>
<evidence type="ECO:0000259" key="2">
    <source>
        <dbReference type="PROSITE" id="PS51898"/>
    </source>
</evidence>
<dbReference type="SUPFAM" id="SSF56349">
    <property type="entry name" value="DNA breaking-rejoining enzymes"/>
    <property type="match status" value="1"/>
</dbReference>
<name>A0A1Y3GA53_9EURY</name>
<proteinExistence type="predicted"/>
<comment type="caution">
    <text evidence="3">The sequence shown here is derived from an EMBL/GenBank/DDBJ whole genome shotgun (WGS) entry which is preliminary data.</text>
</comment>
<reference evidence="3 4" key="1">
    <citation type="submission" date="2016-12" db="EMBL/GenBank/DDBJ databases">
        <title>Discovery of methanogenic haloarchaea.</title>
        <authorList>
            <person name="Sorokin D.Y."/>
            <person name="Makarova K.S."/>
            <person name="Abbas B."/>
            <person name="Ferrer M."/>
            <person name="Golyshin P.N."/>
        </authorList>
    </citation>
    <scope>NUCLEOTIDE SEQUENCE [LARGE SCALE GENOMIC DNA]</scope>
    <source>
        <strain evidence="3">AMET1</strain>
    </source>
</reference>
<dbReference type="InterPro" id="IPR013762">
    <property type="entry name" value="Integrase-like_cat_sf"/>
</dbReference>